<evidence type="ECO:0000256" key="1">
    <source>
        <dbReference type="ARBA" id="ARBA00004429"/>
    </source>
</evidence>
<sequence>MSFDFAVITDNWPALAKGFGNTLIIYAVTLPAGSALGLVLALVRLRAGRLPAAIVAGYVELFRNVPFLIQVFLLFYVLPMAGVRLSTIAVSVIALSAYTSAYFSEIVRGAIQSIPSGQTEAGYALGLRYPLILRKVLLPQVAGYILPAAANLTITLIKESAILSAITVPELTYMAQDIIGRTFAPVEIFTAIALLYWALTVLVSAAAHELERRLTPYLAVSRS</sequence>
<dbReference type="Pfam" id="PF00528">
    <property type="entry name" value="BPD_transp_1"/>
    <property type="match status" value="1"/>
</dbReference>
<dbReference type="InterPro" id="IPR035906">
    <property type="entry name" value="MetI-like_sf"/>
</dbReference>
<dbReference type="Gene3D" id="1.10.3720.10">
    <property type="entry name" value="MetI-like"/>
    <property type="match status" value="1"/>
</dbReference>
<dbReference type="GO" id="GO:0022857">
    <property type="term" value="F:transmembrane transporter activity"/>
    <property type="evidence" value="ECO:0007669"/>
    <property type="project" value="InterPro"/>
</dbReference>
<dbReference type="InterPro" id="IPR000515">
    <property type="entry name" value="MetI-like"/>
</dbReference>
<dbReference type="PANTHER" id="PTHR30614:SF0">
    <property type="entry name" value="L-CYSTINE TRANSPORT SYSTEM PERMEASE PROTEIN TCYL"/>
    <property type="match status" value="1"/>
</dbReference>
<feature type="transmembrane region" description="Helical" evidence="9">
    <location>
        <begin position="83"/>
        <end position="103"/>
    </location>
</feature>
<dbReference type="AlphaFoldDB" id="A0A090FSV7"/>
<evidence type="ECO:0000256" key="2">
    <source>
        <dbReference type="ARBA" id="ARBA00010072"/>
    </source>
</evidence>
<dbReference type="Proteomes" id="UP000046122">
    <property type="component" value="Unassembled WGS sequence"/>
</dbReference>
<dbReference type="InterPro" id="IPR010065">
    <property type="entry name" value="AA_ABC_transptr_permease_3TM"/>
</dbReference>
<accession>A0A090FSV7</accession>
<evidence type="ECO:0000259" key="10">
    <source>
        <dbReference type="PROSITE" id="PS50928"/>
    </source>
</evidence>
<evidence type="ECO:0000256" key="9">
    <source>
        <dbReference type="RuleBase" id="RU363032"/>
    </source>
</evidence>
<dbReference type="SUPFAM" id="SSF161098">
    <property type="entry name" value="MetI-like"/>
    <property type="match status" value="1"/>
</dbReference>
<comment type="subcellular location">
    <subcellularLocation>
        <location evidence="1">Cell inner membrane</location>
        <topology evidence="1">Multi-pass membrane protein</topology>
    </subcellularLocation>
    <subcellularLocation>
        <location evidence="9">Cell membrane</location>
        <topology evidence="9">Multi-pass membrane protein</topology>
    </subcellularLocation>
</comment>
<dbReference type="CDD" id="cd06261">
    <property type="entry name" value="TM_PBP2"/>
    <property type="match status" value="1"/>
</dbReference>
<feature type="transmembrane region" description="Helical" evidence="9">
    <location>
        <begin position="188"/>
        <end position="207"/>
    </location>
</feature>
<evidence type="ECO:0000256" key="8">
    <source>
        <dbReference type="ARBA" id="ARBA00023136"/>
    </source>
</evidence>
<proteinExistence type="inferred from homology"/>
<evidence type="ECO:0000256" key="7">
    <source>
        <dbReference type="ARBA" id="ARBA00022989"/>
    </source>
</evidence>
<evidence type="ECO:0000256" key="3">
    <source>
        <dbReference type="ARBA" id="ARBA00022448"/>
    </source>
</evidence>
<keyword evidence="5 9" id="KW-0812">Transmembrane</keyword>
<feature type="transmembrane region" description="Helical" evidence="9">
    <location>
        <begin position="23"/>
        <end position="43"/>
    </location>
</feature>
<name>A0A090FSV7_MESPL</name>
<dbReference type="GO" id="GO:0043190">
    <property type="term" value="C:ATP-binding cassette (ABC) transporter complex"/>
    <property type="evidence" value="ECO:0007669"/>
    <property type="project" value="InterPro"/>
</dbReference>
<organism evidence="11 12">
    <name type="scientific">Mesorhizobium plurifarium</name>
    <dbReference type="NCBI Taxonomy" id="69974"/>
    <lineage>
        <taxon>Bacteria</taxon>
        <taxon>Pseudomonadati</taxon>
        <taxon>Pseudomonadota</taxon>
        <taxon>Alphaproteobacteria</taxon>
        <taxon>Hyphomicrobiales</taxon>
        <taxon>Phyllobacteriaceae</taxon>
        <taxon>Mesorhizobium</taxon>
    </lineage>
</organism>
<gene>
    <name evidence="11" type="ORF">MPL3365_10027</name>
</gene>
<reference evidence="11 12" key="1">
    <citation type="submission" date="2014-08" db="EMBL/GenBank/DDBJ databases">
        <authorList>
            <person name="Moulin Lionel"/>
        </authorList>
    </citation>
    <scope>NUCLEOTIDE SEQUENCE [LARGE SCALE GENOMIC DNA]</scope>
</reference>
<keyword evidence="3 9" id="KW-0813">Transport</keyword>
<dbReference type="PANTHER" id="PTHR30614">
    <property type="entry name" value="MEMBRANE COMPONENT OF AMINO ACID ABC TRANSPORTER"/>
    <property type="match status" value="1"/>
</dbReference>
<evidence type="ECO:0000256" key="4">
    <source>
        <dbReference type="ARBA" id="ARBA00022475"/>
    </source>
</evidence>
<keyword evidence="8 9" id="KW-0472">Membrane</keyword>
<dbReference type="InterPro" id="IPR043429">
    <property type="entry name" value="ArtM/GltK/GlnP/TcyL/YhdX-like"/>
</dbReference>
<keyword evidence="4" id="KW-1003">Cell membrane</keyword>
<dbReference type="GO" id="GO:0006865">
    <property type="term" value="P:amino acid transport"/>
    <property type="evidence" value="ECO:0007669"/>
    <property type="project" value="UniProtKB-KW"/>
</dbReference>
<dbReference type="PROSITE" id="PS50928">
    <property type="entry name" value="ABC_TM1"/>
    <property type="match status" value="1"/>
</dbReference>
<keyword evidence="6" id="KW-0029">Amino-acid transport</keyword>
<comment type="similarity">
    <text evidence="2">Belongs to the binding-protein-dependent transport system permease family. HisMQ subfamily.</text>
</comment>
<dbReference type="EMBL" id="CCNE01000001">
    <property type="protein sequence ID" value="CDX48777.1"/>
    <property type="molecule type" value="Genomic_DNA"/>
</dbReference>
<evidence type="ECO:0000313" key="12">
    <source>
        <dbReference type="Proteomes" id="UP000046122"/>
    </source>
</evidence>
<evidence type="ECO:0000256" key="5">
    <source>
        <dbReference type="ARBA" id="ARBA00022692"/>
    </source>
</evidence>
<evidence type="ECO:0000313" key="11">
    <source>
        <dbReference type="EMBL" id="CDX48777.1"/>
    </source>
</evidence>
<protein>
    <submittedName>
        <fullName evidence="11">Amine acid ABC transporter, permease protein, 3-TM region, His/Glu/Gln/Arg/opine family</fullName>
    </submittedName>
</protein>
<dbReference type="NCBIfam" id="TIGR01726">
    <property type="entry name" value="HEQRo_perm_3TM"/>
    <property type="match status" value="1"/>
</dbReference>
<evidence type="ECO:0000256" key="6">
    <source>
        <dbReference type="ARBA" id="ARBA00022970"/>
    </source>
</evidence>
<feature type="domain" description="ABC transmembrane type-1" evidence="10">
    <location>
        <begin position="19"/>
        <end position="207"/>
    </location>
</feature>
<keyword evidence="7 9" id="KW-1133">Transmembrane helix</keyword>